<dbReference type="SMART" id="SM00355">
    <property type="entry name" value="ZnF_C2H2"/>
    <property type="match status" value="2"/>
</dbReference>
<dbReference type="EMBL" id="WIXP02000011">
    <property type="protein sequence ID" value="KAF6203008.1"/>
    <property type="molecule type" value="Genomic_DNA"/>
</dbReference>
<evidence type="ECO:0000313" key="2">
    <source>
        <dbReference type="Proteomes" id="UP000466442"/>
    </source>
</evidence>
<dbReference type="PROSITE" id="PS50157">
    <property type="entry name" value="ZINC_FINGER_C2H2_2"/>
    <property type="match status" value="1"/>
</dbReference>
<name>A0A6A4JPU2_APOLU</name>
<dbReference type="OrthoDB" id="3565419at2759"/>
<dbReference type="SUPFAM" id="SSF57667">
    <property type="entry name" value="beta-beta-alpha zinc fingers"/>
    <property type="match status" value="1"/>
</dbReference>
<dbReference type="InterPro" id="IPR013087">
    <property type="entry name" value="Znf_C2H2_type"/>
</dbReference>
<organism evidence="1 2">
    <name type="scientific">Apolygus lucorum</name>
    <name type="common">Small green plant bug</name>
    <name type="synonym">Lygocoris lucorum</name>
    <dbReference type="NCBI Taxonomy" id="248454"/>
    <lineage>
        <taxon>Eukaryota</taxon>
        <taxon>Metazoa</taxon>
        <taxon>Ecdysozoa</taxon>
        <taxon>Arthropoda</taxon>
        <taxon>Hexapoda</taxon>
        <taxon>Insecta</taxon>
        <taxon>Pterygota</taxon>
        <taxon>Neoptera</taxon>
        <taxon>Paraneoptera</taxon>
        <taxon>Hemiptera</taxon>
        <taxon>Heteroptera</taxon>
        <taxon>Panheteroptera</taxon>
        <taxon>Cimicomorpha</taxon>
        <taxon>Miridae</taxon>
        <taxon>Mirini</taxon>
        <taxon>Apolygus</taxon>
    </lineage>
</organism>
<evidence type="ECO:0000313" key="1">
    <source>
        <dbReference type="EMBL" id="KAF6203008.1"/>
    </source>
</evidence>
<protein>
    <submittedName>
        <fullName evidence="1">Uncharacterized protein</fullName>
    </submittedName>
</protein>
<reference evidence="1" key="1">
    <citation type="journal article" date="2021" name="Mol. Ecol. Resour.">
        <title>Apolygus lucorum genome provides insights into omnivorousness and mesophyll feeding.</title>
        <authorList>
            <person name="Liu Y."/>
            <person name="Liu H."/>
            <person name="Wang H."/>
            <person name="Huang T."/>
            <person name="Liu B."/>
            <person name="Yang B."/>
            <person name="Yin L."/>
            <person name="Li B."/>
            <person name="Zhang Y."/>
            <person name="Zhang S."/>
            <person name="Jiang F."/>
            <person name="Zhang X."/>
            <person name="Ren Y."/>
            <person name="Wang B."/>
            <person name="Wang S."/>
            <person name="Lu Y."/>
            <person name="Wu K."/>
            <person name="Fan W."/>
            <person name="Wang G."/>
        </authorList>
    </citation>
    <scope>NUCLEOTIDE SEQUENCE</scope>
    <source>
        <strain evidence="1">12Hb</strain>
    </source>
</reference>
<dbReference type="Gene3D" id="3.30.160.60">
    <property type="entry name" value="Classic Zinc Finger"/>
    <property type="match status" value="1"/>
</dbReference>
<dbReference type="AlphaFoldDB" id="A0A6A4JPU2"/>
<dbReference type="InterPro" id="IPR036236">
    <property type="entry name" value="Znf_C2H2_sf"/>
</dbReference>
<comment type="caution">
    <text evidence="1">The sequence shown here is derived from an EMBL/GenBank/DDBJ whole genome shotgun (WGS) entry which is preliminary data.</text>
</comment>
<sequence>MFSYLFIHCVLAHPFLSACSVLCVSVSFSIHFKLFAFETVSLFPAFPGPLNLKGLLYPSPKANYRCDKCNLNFGDMKRKLDYHKTHECGKDLRCPICSRKFTMVGNLRKHVAKLHNIDPGEILKYRKRELKNV</sequence>
<dbReference type="PROSITE" id="PS00028">
    <property type="entry name" value="ZINC_FINGER_C2H2_1"/>
    <property type="match status" value="1"/>
</dbReference>
<proteinExistence type="predicted"/>
<dbReference type="Proteomes" id="UP000466442">
    <property type="component" value="Unassembled WGS sequence"/>
</dbReference>
<gene>
    <name evidence="1" type="ORF">GE061_003420</name>
</gene>
<keyword evidence="2" id="KW-1185">Reference proteome</keyword>
<accession>A0A6A4JPU2</accession>